<feature type="site" description="Positions MEP for the nucleophilic attack" evidence="7">
    <location>
        <position position="211"/>
    </location>
</feature>
<keyword evidence="6 7" id="KW-0414">Isoprene biosynthesis</keyword>
<dbReference type="InterPro" id="IPR018294">
    <property type="entry name" value="ISPD_synthase_CS"/>
</dbReference>
<dbReference type="EMBL" id="JACSQB010000091">
    <property type="protein sequence ID" value="MBD8047666.1"/>
    <property type="molecule type" value="Genomic_DNA"/>
</dbReference>
<proteinExistence type="inferred from homology"/>
<dbReference type="HAMAP" id="MF_00108">
    <property type="entry name" value="IspD"/>
    <property type="match status" value="1"/>
</dbReference>
<dbReference type="InterPro" id="IPR034683">
    <property type="entry name" value="IspD/TarI"/>
</dbReference>
<sequence>MGKNVAIILAAGKGKRMNANKNKQFLEVKEKPILYYTLNAFSNCKSVDEIILVAAKEEIKYCREEIVEKYKFNKVTSIVQGGKERQNSVLNGLLAIKKCDIVMIHDGARPFVDSDIINNGIIYAEKYGAAACGVKPKDTIKIKDESGFSIGTPRRETLFAVQTPQSFKYDIILNCHKKVDKHNIVVTDDTMVVEQYGYKVYLYEGNYNNIKITTAEDLIIGEKILENLTSV</sequence>
<comment type="similarity">
    <text evidence="3 7">Belongs to the IspD/TarI cytidylyltransferase family. IspD subfamily.</text>
</comment>
<dbReference type="InterPro" id="IPR001228">
    <property type="entry name" value="IspD"/>
</dbReference>
<dbReference type="CDD" id="cd02516">
    <property type="entry name" value="CDP-ME_synthetase"/>
    <property type="match status" value="1"/>
</dbReference>
<dbReference type="EC" id="2.7.7.60" evidence="7"/>
<protein>
    <recommendedName>
        <fullName evidence="7">2-C-methyl-D-erythritol 4-phosphate cytidylyltransferase</fullName>
        <ecNumber evidence="7">2.7.7.60</ecNumber>
    </recommendedName>
    <alternativeName>
        <fullName evidence="7">4-diphosphocytidyl-2C-methyl-D-erythritol synthase</fullName>
    </alternativeName>
    <alternativeName>
        <fullName evidence="7">MEP cytidylyltransferase</fullName>
        <shortName evidence="7">MCT</shortName>
    </alternativeName>
</protein>
<keyword evidence="9" id="KW-1185">Reference proteome</keyword>
<dbReference type="Proteomes" id="UP000627166">
    <property type="component" value="Unassembled WGS sequence"/>
</dbReference>
<comment type="caution">
    <text evidence="8">The sequence shown here is derived from an EMBL/GenBank/DDBJ whole genome shotgun (WGS) entry which is preliminary data.</text>
</comment>
<feature type="site" description="Transition state stabilizer" evidence="7">
    <location>
        <position position="23"/>
    </location>
</feature>
<evidence type="ECO:0000313" key="8">
    <source>
        <dbReference type="EMBL" id="MBD8047666.1"/>
    </source>
</evidence>
<dbReference type="Gene3D" id="3.90.550.10">
    <property type="entry name" value="Spore Coat Polysaccharide Biosynthesis Protein SpsA, Chain A"/>
    <property type="match status" value="1"/>
</dbReference>
<feature type="site" description="Positions MEP for the nucleophilic attack" evidence="7">
    <location>
        <position position="155"/>
    </location>
</feature>
<name>A0ABR8YUN9_9CLOT</name>
<evidence type="ECO:0000256" key="4">
    <source>
        <dbReference type="ARBA" id="ARBA00022679"/>
    </source>
</evidence>
<accession>A0ABR8YUN9</accession>
<keyword evidence="5 7" id="KW-0548">Nucleotidyltransferase</keyword>
<dbReference type="GO" id="GO:0050518">
    <property type="term" value="F:2-C-methyl-D-erythritol 4-phosphate cytidylyltransferase activity"/>
    <property type="evidence" value="ECO:0007669"/>
    <property type="project" value="UniProtKB-EC"/>
</dbReference>
<reference evidence="8 9" key="1">
    <citation type="submission" date="2020-08" db="EMBL/GenBank/DDBJ databases">
        <title>A Genomic Blueprint of the Chicken Gut Microbiome.</title>
        <authorList>
            <person name="Gilroy R."/>
            <person name="Ravi A."/>
            <person name="Getino M."/>
            <person name="Pursley I."/>
            <person name="Horton D.L."/>
            <person name="Alikhan N.-F."/>
            <person name="Baker D."/>
            <person name="Gharbi K."/>
            <person name="Hall N."/>
            <person name="Watson M."/>
            <person name="Adriaenssens E.M."/>
            <person name="Foster-Nyarko E."/>
            <person name="Jarju S."/>
            <person name="Secka A."/>
            <person name="Antonio M."/>
            <person name="Oren A."/>
            <person name="Chaudhuri R."/>
            <person name="La Ragione R.M."/>
            <person name="Hildebrand F."/>
            <person name="Pallen M.J."/>
        </authorList>
    </citation>
    <scope>NUCLEOTIDE SEQUENCE [LARGE SCALE GENOMIC DNA]</scope>
    <source>
        <strain evidence="8 9">N37</strain>
    </source>
</reference>
<gene>
    <name evidence="7 8" type="primary">ispD</name>
    <name evidence="8" type="ORF">H9637_11545</name>
</gene>
<evidence type="ECO:0000256" key="2">
    <source>
        <dbReference type="ARBA" id="ARBA00004787"/>
    </source>
</evidence>
<dbReference type="InterPro" id="IPR050088">
    <property type="entry name" value="IspD/TarI_cytidylyltransf_bact"/>
</dbReference>
<dbReference type="InterPro" id="IPR029044">
    <property type="entry name" value="Nucleotide-diphossugar_trans"/>
</dbReference>
<evidence type="ECO:0000256" key="1">
    <source>
        <dbReference type="ARBA" id="ARBA00001282"/>
    </source>
</evidence>
<evidence type="ECO:0000256" key="6">
    <source>
        <dbReference type="ARBA" id="ARBA00023229"/>
    </source>
</evidence>
<dbReference type="PROSITE" id="PS01295">
    <property type="entry name" value="ISPD"/>
    <property type="match status" value="1"/>
</dbReference>
<comment type="function">
    <text evidence="7">Catalyzes the formation of 4-diphosphocytidyl-2-C-methyl-D-erythritol from CTP and 2-C-methyl-D-erythritol 4-phosphate (MEP).</text>
</comment>
<evidence type="ECO:0000256" key="7">
    <source>
        <dbReference type="HAMAP-Rule" id="MF_00108"/>
    </source>
</evidence>
<keyword evidence="4 7" id="KW-0808">Transferase</keyword>
<dbReference type="RefSeq" id="WP_191740628.1">
    <property type="nucleotide sequence ID" value="NZ_JACSQB010000091.1"/>
</dbReference>
<evidence type="ECO:0000313" key="9">
    <source>
        <dbReference type="Proteomes" id="UP000627166"/>
    </source>
</evidence>
<organism evidence="8 9">
    <name type="scientific">Clostridium faecium</name>
    <dbReference type="NCBI Taxonomy" id="2762223"/>
    <lineage>
        <taxon>Bacteria</taxon>
        <taxon>Bacillati</taxon>
        <taxon>Bacillota</taxon>
        <taxon>Clostridia</taxon>
        <taxon>Eubacteriales</taxon>
        <taxon>Clostridiaceae</taxon>
        <taxon>Clostridium</taxon>
    </lineage>
</organism>
<dbReference type="Pfam" id="PF01128">
    <property type="entry name" value="IspD"/>
    <property type="match status" value="1"/>
</dbReference>
<dbReference type="NCBIfam" id="TIGR00453">
    <property type="entry name" value="ispD"/>
    <property type="match status" value="1"/>
</dbReference>
<comment type="pathway">
    <text evidence="2 7">Isoprenoid biosynthesis; isopentenyl diphosphate biosynthesis via DXP pathway; isopentenyl diphosphate from 1-deoxy-D-xylulose 5-phosphate: step 2/6.</text>
</comment>
<comment type="catalytic activity">
    <reaction evidence="1 7">
        <text>2-C-methyl-D-erythritol 4-phosphate + CTP + H(+) = 4-CDP-2-C-methyl-D-erythritol + diphosphate</text>
        <dbReference type="Rhea" id="RHEA:13429"/>
        <dbReference type="ChEBI" id="CHEBI:15378"/>
        <dbReference type="ChEBI" id="CHEBI:33019"/>
        <dbReference type="ChEBI" id="CHEBI:37563"/>
        <dbReference type="ChEBI" id="CHEBI:57823"/>
        <dbReference type="ChEBI" id="CHEBI:58262"/>
        <dbReference type="EC" id="2.7.7.60"/>
    </reaction>
</comment>
<dbReference type="PANTHER" id="PTHR32125">
    <property type="entry name" value="2-C-METHYL-D-ERYTHRITOL 4-PHOSPHATE CYTIDYLYLTRANSFERASE, CHLOROPLASTIC"/>
    <property type="match status" value="1"/>
</dbReference>
<feature type="site" description="Transition state stabilizer" evidence="7">
    <location>
        <position position="16"/>
    </location>
</feature>
<dbReference type="SUPFAM" id="SSF53448">
    <property type="entry name" value="Nucleotide-diphospho-sugar transferases"/>
    <property type="match status" value="1"/>
</dbReference>
<evidence type="ECO:0000256" key="3">
    <source>
        <dbReference type="ARBA" id="ARBA00009789"/>
    </source>
</evidence>
<dbReference type="PANTHER" id="PTHR32125:SF4">
    <property type="entry name" value="2-C-METHYL-D-ERYTHRITOL 4-PHOSPHATE CYTIDYLYLTRANSFERASE, CHLOROPLASTIC"/>
    <property type="match status" value="1"/>
</dbReference>
<evidence type="ECO:0000256" key="5">
    <source>
        <dbReference type="ARBA" id="ARBA00022695"/>
    </source>
</evidence>